<evidence type="ECO:0000313" key="3">
    <source>
        <dbReference type="Proteomes" id="UP001497522"/>
    </source>
</evidence>
<name>A0ABP1ATT2_9BRYO</name>
<gene>
    <name evidence="2" type="ORF">CSSPJE1EN2_LOCUS8982</name>
</gene>
<feature type="region of interest" description="Disordered" evidence="1">
    <location>
        <begin position="57"/>
        <end position="131"/>
    </location>
</feature>
<reference evidence="2" key="1">
    <citation type="submission" date="2024-03" db="EMBL/GenBank/DDBJ databases">
        <authorList>
            <consortium name="ELIXIR-Norway"/>
            <consortium name="Elixir Norway"/>
        </authorList>
    </citation>
    <scope>NUCLEOTIDE SEQUENCE</scope>
</reference>
<organism evidence="2 3">
    <name type="scientific">Sphagnum jensenii</name>
    <dbReference type="NCBI Taxonomy" id="128206"/>
    <lineage>
        <taxon>Eukaryota</taxon>
        <taxon>Viridiplantae</taxon>
        <taxon>Streptophyta</taxon>
        <taxon>Embryophyta</taxon>
        <taxon>Bryophyta</taxon>
        <taxon>Sphagnophytina</taxon>
        <taxon>Sphagnopsida</taxon>
        <taxon>Sphagnales</taxon>
        <taxon>Sphagnaceae</taxon>
        <taxon>Sphagnum</taxon>
    </lineage>
</organism>
<protein>
    <submittedName>
        <fullName evidence="2">Uncharacterized protein</fullName>
    </submittedName>
</protein>
<dbReference type="Proteomes" id="UP001497522">
    <property type="component" value="Chromosome 16"/>
</dbReference>
<feature type="compositionally biased region" description="Low complexity" evidence="1">
    <location>
        <begin position="68"/>
        <end position="83"/>
    </location>
</feature>
<feature type="region of interest" description="Disordered" evidence="1">
    <location>
        <begin position="1"/>
        <end position="33"/>
    </location>
</feature>
<dbReference type="EMBL" id="OZ023717">
    <property type="protein sequence ID" value="CAK9865987.1"/>
    <property type="molecule type" value="Genomic_DNA"/>
</dbReference>
<evidence type="ECO:0000256" key="1">
    <source>
        <dbReference type="SAM" id="MobiDB-lite"/>
    </source>
</evidence>
<accession>A0ABP1ATT2</accession>
<keyword evidence="3" id="KW-1185">Reference proteome</keyword>
<sequence>MSRESRGESGVARARVPGANLERAGVRVRGRGRGRESGVVRLSLRLGEGYWRSLTALPGSRPDWGSTPVERVVPPGQVRVGGELRVGSPEGRWESGVPGQVGSHAGGRAGPKSGDENGITRFPLLVGPERW</sequence>
<proteinExistence type="predicted"/>
<evidence type="ECO:0000313" key="2">
    <source>
        <dbReference type="EMBL" id="CAK9865987.1"/>
    </source>
</evidence>